<evidence type="ECO:0000313" key="5">
    <source>
        <dbReference type="EMBL" id="SEP06729.1"/>
    </source>
</evidence>
<keyword evidence="6" id="KW-1185">Reference proteome</keyword>
<sequence length="566" mass="58766">MHLFLRSTPPTPRSNRFRLAAALATSAAVLAAVATSVTGTTAAAAPAPAAAPAVAAPAVAAAPAVFQHPGVLVSRPQLDFVKAKVQANAEPWKSAYNQMMASSYASLSRTPAPRATVECGPYSNPNYGCTDERQDAIAAYTDALAWYITGNTAYAQKSVQLMNAWASTITGHTNSNAPLQTGWAGSVWPRAAEIIRYTYSGWSAADIAKFATMLRTVYLPEVINGSNSNGNWELAMMEAAVGISVFLDDPSDYDKAITRYLNRVAAYVYLTSDGALPKTVPGSGLTTSAQIIGYWQGQSTFVNGLTQETCRDFTHTGYGIASISDVAETALIQGQDLYPQVGERLRQALGFQSTYELGAAVPSWLCGGSLNLGLGPVTEVGFNALHNRLGIAMTNTQTLTESRRPAGSNDLFVAWETLTNADNPDVVPGATPPPASPSGPITGLGGKCVDIAGASSANGTAVQLYDCNGSGAQTWTVGSVGTGGTLQALGKCMDVTSAGTANGTTVQLYDCNGTASQVWQAGANGSLVNPQSGKCLDATGQSSANGTRLQIWSCTGAANQSWTLPS</sequence>
<feature type="domain" description="Ricin B lectin" evidence="4">
    <location>
        <begin position="438"/>
        <end position="565"/>
    </location>
</feature>
<dbReference type="AlphaFoldDB" id="A0A1H8UU81"/>
<accession>A0A1H8UU81</accession>
<evidence type="ECO:0000313" key="6">
    <source>
        <dbReference type="Proteomes" id="UP000181951"/>
    </source>
</evidence>
<gene>
    <name evidence="5" type="ORF">SAMN05216267_10868</name>
</gene>
<organism evidence="5 6">
    <name type="scientific">Actinacidiphila rubida</name>
    <dbReference type="NCBI Taxonomy" id="310780"/>
    <lineage>
        <taxon>Bacteria</taxon>
        <taxon>Bacillati</taxon>
        <taxon>Actinomycetota</taxon>
        <taxon>Actinomycetes</taxon>
        <taxon>Kitasatosporales</taxon>
        <taxon>Streptomycetaceae</taxon>
        <taxon>Actinacidiphila</taxon>
    </lineage>
</organism>
<dbReference type="GO" id="GO:0016829">
    <property type="term" value="F:lyase activity"/>
    <property type="evidence" value="ECO:0007669"/>
    <property type="project" value="UniProtKB-KW"/>
</dbReference>
<dbReference type="InterPro" id="IPR008929">
    <property type="entry name" value="Chondroitin_lyas"/>
</dbReference>
<dbReference type="PANTHER" id="PTHR40469:SF2">
    <property type="entry name" value="GALACTOSE-BINDING DOMAIN-LIKE SUPERFAMILY PROTEIN"/>
    <property type="match status" value="1"/>
</dbReference>
<keyword evidence="1 3" id="KW-0732">Signal</keyword>
<dbReference type="SUPFAM" id="SSF48230">
    <property type="entry name" value="Chondroitin AC/alginate lyase"/>
    <property type="match status" value="1"/>
</dbReference>
<evidence type="ECO:0000256" key="1">
    <source>
        <dbReference type="ARBA" id="ARBA00022729"/>
    </source>
</evidence>
<evidence type="ECO:0000256" key="2">
    <source>
        <dbReference type="ARBA" id="ARBA00023239"/>
    </source>
</evidence>
<evidence type="ECO:0000259" key="4">
    <source>
        <dbReference type="SMART" id="SM00458"/>
    </source>
</evidence>
<dbReference type="STRING" id="310780.SAMN05216267_10868"/>
<dbReference type="SMART" id="SM00458">
    <property type="entry name" value="RICIN"/>
    <property type="match status" value="1"/>
</dbReference>
<dbReference type="GO" id="GO:0042597">
    <property type="term" value="C:periplasmic space"/>
    <property type="evidence" value="ECO:0007669"/>
    <property type="project" value="InterPro"/>
</dbReference>
<dbReference type="Proteomes" id="UP000181951">
    <property type="component" value="Unassembled WGS sequence"/>
</dbReference>
<proteinExistence type="predicted"/>
<dbReference type="CDD" id="cd23451">
    <property type="entry name" value="beta-trefoil_Ricin_laminarinase"/>
    <property type="match status" value="1"/>
</dbReference>
<dbReference type="EMBL" id="FODD01000086">
    <property type="protein sequence ID" value="SEP06729.1"/>
    <property type="molecule type" value="Genomic_DNA"/>
</dbReference>
<dbReference type="InterPro" id="IPR000772">
    <property type="entry name" value="Ricin_B_lectin"/>
</dbReference>
<protein>
    <submittedName>
        <fullName evidence="5">Alginate lyase</fullName>
    </submittedName>
</protein>
<name>A0A1H8UU81_9ACTN</name>
<dbReference type="SUPFAM" id="SSF50370">
    <property type="entry name" value="Ricin B-like lectins"/>
    <property type="match status" value="1"/>
</dbReference>
<evidence type="ECO:0000256" key="3">
    <source>
        <dbReference type="SAM" id="SignalP"/>
    </source>
</evidence>
<dbReference type="InterPro" id="IPR035992">
    <property type="entry name" value="Ricin_B-like_lectins"/>
</dbReference>
<dbReference type="PROSITE" id="PS50231">
    <property type="entry name" value="RICIN_B_LECTIN"/>
    <property type="match status" value="1"/>
</dbReference>
<reference evidence="5 6" key="1">
    <citation type="submission" date="2016-10" db="EMBL/GenBank/DDBJ databases">
        <authorList>
            <person name="de Groot N.N."/>
        </authorList>
    </citation>
    <scope>NUCLEOTIDE SEQUENCE [LARGE SCALE GENOMIC DNA]</scope>
    <source>
        <strain evidence="5 6">CGMCC 4.2026</strain>
    </source>
</reference>
<dbReference type="PANTHER" id="PTHR40469">
    <property type="entry name" value="SECRETED GLYCOSYL HYDROLASE"/>
    <property type="match status" value="1"/>
</dbReference>
<dbReference type="InterPro" id="IPR008397">
    <property type="entry name" value="Alginate_lyase_dom"/>
</dbReference>
<dbReference type="Pfam" id="PF00652">
    <property type="entry name" value="Ricin_B_lectin"/>
    <property type="match status" value="1"/>
</dbReference>
<dbReference type="Gene3D" id="1.50.10.100">
    <property type="entry name" value="Chondroitin AC/alginate lyase"/>
    <property type="match status" value="1"/>
</dbReference>
<feature type="signal peptide" evidence="3">
    <location>
        <begin position="1"/>
        <end position="31"/>
    </location>
</feature>
<dbReference type="Pfam" id="PF05426">
    <property type="entry name" value="Alginate_lyase"/>
    <property type="match status" value="1"/>
</dbReference>
<feature type="chain" id="PRO_5038391034" evidence="3">
    <location>
        <begin position="32"/>
        <end position="566"/>
    </location>
</feature>
<keyword evidence="2 5" id="KW-0456">Lyase</keyword>
<dbReference type="Gene3D" id="2.80.10.50">
    <property type="match status" value="1"/>
</dbReference>